<keyword evidence="3" id="KW-1185">Reference proteome</keyword>
<evidence type="ECO:0008006" key="4">
    <source>
        <dbReference type="Google" id="ProtNLM"/>
    </source>
</evidence>
<feature type="chain" id="PRO_5045185674" description="SH3 domain-containing protein" evidence="1">
    <location>
        <begin position="24"/>
        <end position="411"/>
    </location>
</feature>
<organism evidence="2 3">
    <name type="scientific">Paenibacillus germinis</name>
    <dbReference type="NCBI Taxonomy" id="2654979"/>
    <lineage>
        <taxon>Bacteria</taxon>
        <taxon>Bacillati</taxon>
        <taxon>Bacillota</taxon>
        <taxon>Bacilli</taxon>
        <taxon>Bacillales</taxon>
        <taxon>Paenibacillaceae</taxon>
        <taxon>Paenibacillus</taxon>
    </lineage>
</organism>
<dbReference type="Proteomes" id="UP000658690">
    <property type="component" value="Unassembled WGS sequence"/>
</dbReference>
<reference evidence="2 3" key="1">
    <citation type="submission" date="2019-10" db="EMBL/GenBank/DDBJ databases">
        <title>Description of Paenibacillus choica sp. nov.</title>
        <authorList>
            <person name="Carlier A."/>
            <person name="Qi S."/>
        </authorList>
    </citation>
    <scope>NUCLEOTIDE SEQUENCE [LARGE SCALE GENOMIC DNA]</scope>
    <source>
        <strain evidence="2 3">LMG 31460</strain>
    </source>
</reference>
<dbReference type="RefSeq" id="WP_171690642.1">
    <property type="nucleotide sequence ID" value="NZ_WHOC01000082.1"/>
</dbReference>
<comment type="caution">
    <text evidence="2">The sequence shown here is derived from an EMBL/GenBank/DDBJ whole genome shotgun (WGS) entry which is preliminary data.</text>
</comment>
<gene>
    <name evidence="2" type="ORF">GC102_17085</name>
</gene>
<keyword evidence="1" id="KW-0732">Signal</keyword>
<dbReference type="EMBL" id="WHOC01000082">
    <property type="protein sequence ID" value="NOU87486.1"/>
    <property type="molecule type" value="Genomic_DNA"/>
</dbReference>
<evidence type="ECO:0000313" key="2">
    <source>
        <dbReference type="EMBL" id="NOU87486.1"/>
    </source>
</evidence>
<evidence type="ECO:0000256" key="1">
    <source>
        <dbReference type="SAM" id="SignalP"/>
    </source>
</evidence>
<feature type="signal peptide" evidence="1">
    <location>
        <begin position="1"/>
        <end position="23"/>
    </location>
</feature>
<evidence type="ECO:0000313" key="3">
    <source>
        <dbReference type="Proteomes" id="UP000658690"/>
    </source>
</evidence>
<sequence>MKKSVVLICGLFGVLSFSQLIFADEWSPTLPNTITLLHETKLYSNPNGSTPSWASLTPQNVQTVSAETDWYRPLPSDKKWVKIQTNWLGEQWIHIDYHEIGWMTPKDEFLDVSGEMALYNGPEYGSTGATLSSQIVHTKGVFYRPLQNPSWLIDTWLGDKWFTPYQADVIEDVTKTTYETVNLQGRASLFRAPSNQPYSSNTPTIEPQTLRAIALHGDFYKVKTSDGKLGWVSTRYSQPPVVEEISIDIPLTEKTSLYEYPNLQSFLDPLAPQTVHAKGKVQDVWGNTWFQIPTWMGDAWLLHNDNEDLNPNKISDNNGYIHVFPQTVSGNKAVSGRLYVVNMPKYEGYGGFSFTLQMVDDKGNLLASASTSVSGVQQNDDIPFNGFLDRMEPSFHNYTFRLVNVQFKSAY</sequence>
<name>A0ABX1Z5G0_9BACL</name>
<protein>
    <recommendedName>
        <fullName evidence="4">SH3 domain-containing protein</fullName>
    </recommendedName>
</protein>
<proteinExistence type="predicted"/>
<accession>A0ABX1Z5G0</accession>